<dbReference type="Proteomes" id="UP001198200">
    <property type="component" value="Unassembled WGS sequence"/>
</dbReference>
<evidence type="ECO:0000256" key="2">
    <source>
        <dbReference type="ARBA" id="ARBA00010876"/>
    </source>
</evidence>
<protein>
    <recommendedName>
        <fullName evidence="4">RNA pseudouridylate synthase</fullName>
    </recommendedName>
    <alternativeName>
        <fullName evidence="5">RNA-uridine isomerase</fullName>
    </alternativeName>
</protein>
<evidence type="ECO:0000256" key="1">
    <source>
        <dbReference type="ARBA" id="ARBA00000073"/>
    </source>
</evidence>
<evidence type="ECO:0000313" key="8">
    <source>
        <dbReference type="Proteomes" id="UP001198200"/>
    </source>
</evidence>
<evidence type="ECO:0000256" key="3">
    <source>
        <dbReference type="ARBA" id="ARBA00023235"/>
    </source>
</evidence>
<comment type="similarity">
    <text evidence="2">Belongs to the pseudouridine synthase RluA family.</text>
</comment>
<dbReference type="GO" id="GO:0140098">
    <property type="term" value="F:catalytic activity, acting on RNA"/>
    <property type="evidence" value="ECO:0007669"/>
    <property type="project" value="UniProtKB-ARBA"/>
</dbReference>
<keyword evidence="8" id="KW-1185">Reference proteome</keyword>
<sequence length="247" mass="27089">MAGYSNQKVFILYEDEHLLVVKKPFGIESQRGKSFAMDQESLLRGYLSSKTKTDNPYLAVVHRLDRPVAGVMVYAKTKKAAADLSAQLQTENFSKKYEAVVSGIVPACEGRLEDYLTADKRTGTTSVSSKADPLAKKAVLTWKEIAREEVKSGEILLPYASSPSPEGGWHFLSIVLETGRHHQIRAQLSHAGMPIAADVRYGGAKVYGPRGAIALCAAQLSFRHPITGKYLTFSWNDDTNITAVNGR</sequence>
<dbReference type="CDD" id="cd02869">
    <property type="entry name" value="PseudoU_synth_RluA_like"/>
    <property type="match status" value="1"/>
</dbReference>
<dbReference type="SUPFAM" id="SSF55120">
    <property type="entry name" value="Pseudouridine synthase"/>
    <property type="match status" value="1"/>
</dbReference>
<proteinExistence type="inferred from homology"/>
<reference evidence="7 8" key="1">
    <citation type="submission" date="2021-10" db="EMBL/GenBank/DDBJ databases">
        <title>Anaerobic single-cell dispensing facilitates the cultivation of human gut bacteria.</title>
        <authorList>
            <person name="Afrizal A."/>
        </authorList>
    </citation>
    <scope>NUCLEOTIDE SEQUENCE [LARGE SCALE GENOMIC DNA]</scope>
    <source>
        <strain evidence="7 8">CLA-AA-H224</strain>
    </source>
</reference>
<dbReference type="GO" id="GO:0009982">
    <property type="term" value="F:pseudouridine synthase activity"/>
    <property type="evidence" value="ECO:0007669"/>
    <property type="project" value="InterPro"/>
</dbReference>
<gene>
    <name evidence="7" type="ORF">LKD48_00790</name>
</gene>
<feature type="domain" description="Pseudouridine synthase RsuA/RluA-like" evidence="6">
    <location>
        <begin position="17"/>
        <end position="190"/>
    </location>
</feature>
<dbReference type="PANTHER" id="PTHR21600:SF83">
    <property type="entry name" value="PSEUDOURIDYLATE SYNTHASE RPUSD4, MITOCHONDRIAL"/>
    <property type="match status" value="1"/>
</dbReference>
<dbReference type="GO" id="GO:0006396">
    <property type="term" value="P:RNA processing"/>
    <property type="evidence" value="ECO:0007669"/>
    <property type="project" value="UniProtKB-ARBA"/>
</dbReference>
<evidence type="ECO:0000256" key="5">
    <source>
        <dbReference type="ARBA" id="ARBA00033164"/>
    </source>
</evidence>
<dbReference type="InterPro" id="IPR050188">
    <property type="entry name" value="RluA_PseudoU_synthase"/>
</dbReference>
<evidence type="ECO:0000256" key="4">
    <source>
        <dbReference type="ARBA" id="ARBA00031870"/>
    </source>
</evidence>
<organism evidence="7 8">
    <name type="scientific">Anthropogastromicrobium aceti</name>
    <dbReference type="NCBI Taxonomy" id="2981768"/>
    <lineage>
        <taxon>Bacteria</taxon>
        <taxon>Bacillati</taxon>
        <taxon>Bacillota</taxon>
        <taxon>Clostridia</taxon>
        <taxon>Lachnospirales</taxon>
        <taxon>Lachnospiraceae</taxon>
        <taxon>Anthropogastromicrobium</taxon>
    </lineage>
</organism>
<dbReference type="GO" id="GO:0001522">
    <property type="term" value="P:pseudouridine synthesis"/>
    <property type="evidence" value="ECO:0007669"/>
    <property type="project" value="InterPro"/>
</dbReference>
<dbReference type="PANTHER" id="PTHR21600">
    <property type="entry name" value="MITOCHONDRIAL RNA PSEUDOURIDINE SYNTHASE"/>
    <property type="match status" value="1"/>
</dbReference>
<evidence type="ECO:0000313" key="7">
    <source>
        <dbReference type="EMBL" id="MCC2220185.1"/>
    </source>
</evidence>
<dbReference type="Pfam" id="PF00849">
    <property type="entry name" value="PseudoU_synth_2"/>
    <property type="match status" value="1"/>
</dbReference>
<dbReference type="Gene3D" id="3.30.2350.10">
    <property type="entry name" value="Pseudouridine synthase"/>
    <property type="match status" value="1"/>
</dbReference>
<evidence type="ECO:0000259" key="6">
    <source>
        <dbReference type="Pfam" id="PF00849"/>
    </source>
</evidence>
<dbReference type="InterPro" id="IPR006145">
    <property type="entry name" value="PsdUridine_synth_RsuA/RluA"/>
</dbReference>
<keyword evidence="3" id="KW-0413">Isomerase</keyword>
<dbReference type="EMBL" id="JAJEQN010000002">
    <property type="protein sequence ID" value="MCC2220185.1"/>
    <property type="molecule type" value="Genomic_DNA"/>
</dbReference>
<dbReference type="AlphaFoldDB" id="A0AAE3E1S4"/>
<dbReference type="InterPro" id="IPR020103">
    <property type="entry name" value="PsdUridine_synth_cat_dom_sf"/>
</dbReference>
<accession>A0AAE3E1S4</accession>
<name>A0AAE3E1S4_9FIRM</name>
<comment type="catalytic activity">
    <reaction evidence="1">
        <text>a uridine in RNA = a pseudouridine in RNA</text>
        <dbReference type="Rhea" id="RHEA:48348"/>
        <dbReference type="Rhea" id="RHEA-COMP:12068"/>
        <dbReference type="Rhea" id="RHEA-COMP:12069"/>
        <dbReference type="ChEBI" id="CHEBI:65314"/>
        <dbReference type="ChEBI" id="CHEBI:65315"/>
    </reaction>
</comment>
<comment type="caution">
    <text evidence="7">The sequence shown here is derived from an EMBL/GenBank/DDBJ whole genome shotgun (WGS) entry which is preliminary data.</text>
</comment>
<dbReference type="GO" id="GO:0003723">
    <property type="term" value="F:RNA binding"/>
    <property type="evidence" value="ECO:0007669"/>
    <property type="project" value="InterPro"/>
</dbReference>
<dbReference type="RefSeq" id="WP_308730866.1">
    <property type="nucleotide sequence ID" value="NZ_JAJEQN010000002.1"/>
</dbReference>